<keyword evidence="1" id="KW-0805">Transcription regulation</keyword>
<dbReference type="PANTHER" id="PTHR47506:SF1">
    <property type="entry name" value="HTH-TYPE TRANSCRIPTIONAL REGULATOR YJDC"/>
    <property type="match status" value="1"/>
</dbReference>
<reference evidence="5 6" key="1">
    <citation type="submission" date="2024-06" db="EMBL/GenBank/DDBJ databases">
        <title>The Natural Products Discovery Center: Release of the First 8490 Sequenced Strains for Exploring Actinobacteria Biosynthetic Diversity.</title>
        <authorList>
            <person name="Kalkreuter E."/>
            <person name="Kautsar S.A."/>
            <person name="Yang D."/>
            <person name="Bader C.D."/>
            <person name="Teijaro C.N."/>
            <person name="Fluegel L."/>
            <person name="Davis C.M."/>
            <person name="Simpson J.R."/>
            <person name="Lauterbach L."/>
            <person name="Steele A.D."/>
            <person name="Gui C."/>
            <person name="Meng S."/>
            <person name="Li G."/>
            <person name="Viehrig K."/>
            <person name="Ye F."/>
            <person name="Su P."/>
            <person name="Kiefer A.F."/>
            <person name="Nichols A."/>
            <person name="Cepeda A.J."/>
            <person name="Yan W."/>
            <person name="Fan B."/>
            <person name="Jiang Y."/>
            <person name="Adhikari A."/>
            <person name="Zheng C.-J."/>
            <person name="Schuster L."/>
            <person name="Cowan T.M."/>
            <person name="Smanski M.J."/>
            <person name="Chevrette M.G."/>
            <person name="De Carvalho L.P.S."/>
            <person name="Shen B."/>
        </authorList>
    </citation>
    <scope>NUCLEOTIDE SEQUENCE [LARGE SCALE GENOMIC DNA]</scope>
    <source>
        <strain evidence="5 6">NPDC019708</strain>
    </source>
</reference>
<dbReference type="InterPro" id="IPR001647">
    <property type="entry name" value="HTH_TetR"/>
</dbReference>
<comment type="caution">
    <text evidence="5">The sequence shown here is derived from an EMBL/GenBank/DDBJ whole genome shotgun (WGS) entry which is preliminary data.</text>
</comment>
<name>A0ABV2WRI3_9NOCA</name>
<dbReference type="Pfam" id="PF00440">
    <property type="entry name" value="TetR_N"/>
    <property type="match status" value="1"/>
</dbReference>
<keyword evidence="2" id="KW-0238">DNA-binding</keyword>
<organism evidence="5 6">
    <name type="scientific">Nocardia rhamnosiphila</name>
    <dbReference type="NCBI Taxonomy" id="426716"/>
    <lineage>
        <taxon>Bacteria</taxon>
        <taxon>Bacillati</taxon>
        <taxon>Actinomycetota</taxon>
        <taxon>Actinomycetes</taxon>
        <taxon>Mycobacteriales</taxon>
        <taxon>Nocardiaceae</taxon>
        <taxon>Nocardia</taxon>
    </lineage>
</organism>
<evidence type="ECO:0000256" key="3">
    <source>
        <dbReference type="ARBA" id="ARBA00023163"/>
    </source>
</evidence>
<dbReference type="PANTHER" id="PTHR47506">
    <property type="entry name" value="TRANSCRIPTIONAL REGULATORY PROTEIN"/>
    <property type="match status" value="1"/>
</dbReference>
<dbReference type="RefSeq" id="WP_356958016.1">
    <property type="nucleotide sequence ID" value="NZ_JBEYBD010000011.1"/>
</dbReference>
<evidence type="ECO:0000313" key="6">
    <source>
        <dbReference type="Proteomes" id="UP001550628"/>
    </source>
</evidence>
<gene>
    <name evidence="5" type="ORF">ABZ510_16770</name>
</gene>
<accession>A0ABV2WRI3</accession>
<proteinExistence type="predicted"/>
<protein>
    <submittedName>
        <fullName evidence="5">TetR/AcrR family transcriptional regulator</fullName>
    </submittedName>
</protein>
<keyword evidence="6" id="KW-1185">Reference proteome</keyword>
<sequence>MSQSPLAQASEDLRRHLDKYDWSGQSPARRNILGEFLRLATAHGFTSVSMRMLAKAIDIKAPSIYAHFPAGRDEIVAESLRWHFHQFGSAVLTGLEPATDAEQAWAAMVRVHLTRQLRLPESNLWDLLVATDKMAHFLPAEVRAEADNWVALYERLYVAAAAELGVAAPDEAIRIVMTLLEGATRWCDWHGDDAELEPLADRAVALTRAVLGWSTTFRP</sequence>
<evidence type="ECO:0000256" key="1">
    <source>
        <dbReference type="ARBA" id="ARBA00023015"/>
    </source>
</evidence>
<dbReference type="SUPFAM" id="SSF46689">
    <property type="entry name" value="Homeodomain-like"/>
    <property type="match status" value="1"/>
</dbReference>
<dbReference type="Proteomes" id="UP001550628">
    <property type="component" value="Unassembled WGS sequence"/>
</dbReference>
<evidence type="ECO:0000256" key="2">
    <source>
        <dbReference type="ARBA" id="ARBA00023125"/>
    </source>
</evidence>
<evidence type="ECO:0000259" key="4">
    <source>
        <dbReference type="Pfam" id="PF00440"/>
    </source>
</evidence>
<evidence type="ECO:0000313" key="5">
    <source>
        <dbReference type="EMBL" id="MEU1953506.1"/>
    </source>
</evidence>
<keyword evidence="3" id="KW-0804">Transcription</keyword>
<dbReference type="InterPro" id="IPR009057">
    <property type="entry name" value="Homeodomain-like_sf"/>
</dbReference>
<dbReference type="EMBL" id="JBEYBF010000010">
    <property type="protein sequence ID" value="MEU1953506.1"/>
    <property type="molecule type" value="Genomic_DNA"/>
</dbReference>
<dbReference type="Gene3D" id="1.10.357.10">
    <property type="entry name" value="Tetracycline Repressor, domain 2"/>
    <property type="match status" value="1"/>
</dbReference>
<feature type="domain" description="HTH tetR-type" evidence="4">
    <location>
        <begin position="37"/>
        <end position="77"/>
    </location>
</feature>